<dbReference type="Proteomes" id="UP000295818">
    <property type="component" value="Unassembled WGS sequence"/>
</dbReference>
<comment type="caution">
    <text evidence="2">The sequence shown here is derived from an EMBL/GenBank/DDBJ whole genome shotgun (WGS) entry which is preliminary data.</text>
</comment>
<accession>A0ABY2BWT9</accession>
<dbReference type="CDD" id="cd07302">
    <property type="entry name" value="CHD"/>
    <property type="match status" value="1"/>
</dbReference>
<evidence type="ECO:0000313" key="2">
    <source>
        <dbReference type="EMBL" id="TCO31548.1"/>
    </source>
</evidence>
<evidence type="ECO:0000313" key="3">
    <source>
        <dbReference type="Proteomes" id="UP000295818"/>
    </source>
</evidence>
<dbReference type="Pfam" id="PF00931">
    <property type="entry name" value="NB-ARC"/>
    <property type="match status" value="1"/>
</dbReference>
<dbReference type="SUPFAM" id="SSF48452">
    <property type="entry name" value="TPR-like"/>
    <property type="match status" value="1"/>
</dbReference>
<gene>
    <name evidence="2" type="ORF">EV644_101188</name>
</gene>
<proteinExistence type="predicted"/>
<dbReference type="Gene3D" id="3.40.50.300">
    <property type="entry name" value="P-loop containing nucleotide triphosphate hydrolases"/>
    <property type="match status" value="1"/>
</dbReference>
<dbReference type="Pfam" id="PF00211">
    <property type="entry name" value="Guanylate_cyc"/>
    <property type="match status" value="1"/>
</dbReference>
<dbReference type="PRINTS" id="PR00364">
    <property type="entry name" value="DISEASERSIST"/>
</dbReference>
<dbReference type="InterPro" id="IPR027417">
    <property type="entry name" value="P-loop_NTPase"/>
</dbReference>
<feature type="domain" description="Guanylate cyclase" evidence="1">
    <location>
        <begin position="14"/>
        <end position="126"/>
    </location>
</feature>
<dbReference type="SUPFAM" id="SSF52540">
    <property type="entry name" value="P-loop containing nucleoside triphosphate hydrolases"/>
    <property type="match status" value="1"/>
</dbReference>
<dbReference type="InterPro" id="IPR029787">
    <property type="entry name" value="Nucleotide_cyclase"/>
</dbReference>
<reference evidence="2 3" key="1">
    <citation type="journal article" date="2015" name="Stand. Genomic Sci.">
        <title>Genomic Encyclopedia of Bacterial and Archaeal Type Strains, Phase III: the genomes of soil and plant-associated and newly described type strains.</title>
        <authorList>
            <person name="Whitman W.B."/>
            <person name="Woyke T."/>
            <person name="Klenk H.P."/>
            <person name="Zhou Y."/>
            <person name="Lilburn T.G."/>
            <person name="Beck B.J."/>
            <person name="De Vos P."/>
            <person name="Vandamme P."/>
            <person name="Eisen J.A."/>
            <person name="Garrity G."/>
            <person name="Hugenholtz P."/>
            <person name="Kyrpides N.C."/>
        </authorList>
    </citation>
    <scope>NUCLEOTIDE SEQUENCE [LARGE SCALE GENOMIC DNA]</scope>
    <source>
        <strain evidence="2 3">VKM Ac-2538</strain>
    </source>
</reference>
<name>A0ABY2BWT9_9ACTN</name>
<dbReference type="InterPro" id="IPR011990">
    <property type="entry name" value="TPR-like_helical_dom_sf"/>
</dbReference>
<sequence>MGRRMRELPAGTVSMLFSDIEGSTLLLTRLGPSYVEVLANHRRILRGVWAATDGTEVGTEGDSFFVVFPTATDALEAAAEGQRRLADHHWPGGERLRVRMGVHTGSPGLHDGDYWGMDVHRAARISSSAHGGQVVISAATGDLAELPDGVSLRDLGTHHLKDIHEPERLYQLTVAGLQEDFPPLRTLGTPTSLPATATPLLGRDSDLARLTEMLCTPDNRLVTLTGPGGSGKTRLAISAAAQLKTSFPDGVYFVPLAAEVSEDVMWTSIAEVLDLGARERTPAGLMNHLARHALLLVLDNLEQLEGAAKVVAQILEAAPRVAVIATSRRPLGLIAERQHPVTPLTLPDDLTLAAAQSSGAAQLFVQRAQAVQPGFTLTTDNVDDVVAICRRLDGLPLAIELCATRVRLLSPKALLDRIDQSLDIVSPSSVTPERQRTLRDTIAWSYHLLSPVRRRVFRQLAVFSGGADLDAVATVACTPQEDPLDIVAELIDASLVTMSEGPDGGPRIALLETIGQYADDELRAVGEAEAAHGAHAAYYATVAEKLLAMREESTHVTALELAETELDNFRAALGWAVTPSGKGTGNLATGLRLCAALGWVWWLGGYFSEGRRWHELVVARAGAEQSRDLVACLRGLGNLLSIQGETARAEELATRSLKMAEALDDHTGIALALSLLGTVQLQLGDLESARDTLGEALDRLRLLDDKRQLARVLGHLGGVEEELGRFDRAETMMMESRELYEDIGDVHESTVQGQNLAYLLVVADRLDGASELAAGLVDTVVKLGSPSLVMAFSNTVMNILIRQGHPARAAHLFGAEEAMRDRLEMPNPYLEEELGEALELIDGVMSREDWESHRLQGRQERVEDLLARFPSNPR</sequence>
<dbReference type="SMART" id="SM00044">
    <property type="entry name" value="CYCc"/>
    <property type="match status" value="1"/>
</dbReference>
<dbReference type="InterPro" id="IPR019734">
    <property type="entry name" value="TPR_rpt"/>
</dbReference>
<dbReference type="EMBL" id="SLWM01000001">
    <property type="protein sequence ID" value="TCO31548.1"/>
    <property type="molecule type" value="Genomic_DNA"/>
</dbReference>
<evidence type="ECO:0000259" key="1">
    <source>
        <dbReference type="PROSITE" id="PS50125"/>
    </source>
</evidence>
<dbReference type="SUPFAM" id="SSF55073">
    <property type="entry name" value="Nucleotide cyclase"/>
    <property type="match status" value="1"/>
</dbReference>
<organism evidence="2 3">
    <name type="scientific">Kribbella orskensis</name>
    <dbReference type="NCBI Taxonomy" id="2512216"/>
    <lineage>
        <taxon>Bacteria</taxon>
        <taxon>Bacillati</taxon>
        <taxon>Actinomycetota</taxon>
        <taxon>Actinomycetes</taxon>
        <taxon>Propionibacteriales</taxon>
        <taxon>Kribbellaceae</taxon>
        <taxon>Kribbella</taxon>
    </lineage>
</organism>
<protein>
    <submittedName>
        <fullName evidence="2">ATPase</fullName>
    </submittedName>
</protein>
<dbReference type="Gene3D" id="1.25.40.10">
    <property type="entry name" value="Tetratricopeptide repeat domain"/>
    <property type="match status" value="1"/>
</dbReference>
<dbReference type="InterPro" id="IPR001054">
    <property type="entry name" value="A/G_cyclase"/>
</dbReference>
<dbReference type="Pfam" id="PF13424">
    <property type="entry name" value="TPR_12"/>
    <property type="match status" value="1"/>
</dbReference>
<dbReference type="Gene3D" id="3.30.70.1230">
    <property type="entry name" value="Nucleotide cyclase"/>
    <property type="match status" value="1"/>
</dbReference>
<dbReference type="InterPro" id="IPR002182">
    <property type="entry name" value="NB-ARC"/>
</dbReference>
<dbReference type="PANTHER" id="PTHR47691">
    <property type="entry name" value="REGULATOR-RELATED"/>
    <property type="match status" value="1"/>
</dbReference>
<keyword evidence="3" id="KW-1185">Reference proteome</keyword>
<dbReference type="PROSITE" id="PS50125">
    <property type="entry name" value="GUANYLATE_CYCLASE_2"/>
    <property type="match status" value="1"/>
</dbReference>
<dbReference type="PANTHER" id="PTHR47691:SF3">
    <property type="entry name" value="HTH-TYPE TRANSCRIPTIONAL REGULATOR RV0890C-RELATED"/>
    <property type="match status" value="1"/>
</dbReference>
<dbReference type="SMART" id="SM00028">
    <property type="entry name" value="TPR"/>
    <property type="match status" value="3"/>
</dbReference>